<evidence type="ECO:0000256" key="10">
    <source>
        <dbReference type="ARBA" id="ARBA00048540"/>
    </source>
</evidence>
<evidence type="ECO:0000256" key="6">
    <source>
        <dbReference type="ARBA" id="ARBA00022723"/>
    </source>
</evidence>
<protein>
    <recommendedName>
        <fullName evidence="3">FAD:protein FMN transferase</fullName>
        <ecNumber evidence="2">2.7.1.180</ecNumber>
    </recommendedName>
    <alternativeName>
        <fullName evidence="9">Flavin transferase</fullName>
    </alternativeName>
</protein>
<sequence length="166" mass="18490">MGTTWQVTLRELPNHSSKETIQKEIEATLERIESLASHWRADTPVSHFNRTLDIEPFPVSSELLEILKAAELIHHKTEGAFDVTIAPLVNLWGFGPIEETRGKIPTDEEIENALASMGQDKLELLPQSSIRKTTPDLQLDLSALAKGYAIDQVAKRLDGLGALHYL</sequence>
<evidence type="ECO:0000256" key="8">
    <source>
        <dbReference type="ARBA" id="ARBA00022842"/>
    </source>
</evidence>
<dbReference type="PANTHER" id="PTHR30040">
    <property type="entry name" value="THIAMINE BIOSYNTHESIS LIPOPROTEIN APBE"/>
    <property type="match status" value="1"/>
</dbReference>
<evidence type="ECO:0000256" key="7">
    <source>
        <dbReference type="ARBA" id="ARBA00022827"/>
    </source>
</evidence>
<dbReference type="EC" id="2.7.1.180" evidence="2"/>
<dbReference type="SUPFAM" id="SSF143631">
    <property type="entry name" value="ApbE-like"/>
    <property type="match status" value="1"/>
</dbReference>
<keyword evidence="8" id="KW-0460">Magnesium</keyword>
<evidence type="ECO:0000313" key="11">
    <source>
        <dbReference type="EMBL" id="SVB63022.1"/>
    </source>
</evidence>
<dbReference type="GO" id="GO:0046872">
    <property type="term" value="F:metal ion binding"/>
    <property type="evidence" value="ECO:0007669"/>
    <property type="project" value="UniProtKB-KW"/>
</dbReference>
<dbReference type="InterPro" id="IPR024932">
    <property type="entry name" value="ApbE"/>
</dbReference>
<dbReference type="PANTHER" id="PTHR30040:SF2">
    <property type="entry name" value="FAD:PROTEIN FMN TRANSFERASE"/>
    <property type="match status" value="1"/>
</dbReference>
<evidence type="ECO:0000256" key="3">
    <source>
        <dbReference type="ARBA" id="ARBA00016337"/>
    </source>
</evidence>
<evidence type="ECO:0000256" key="4">
    <source>
        <dbReference type="ARBA" id="ARBA00022630"/>
    </source>
</evidence>
<keyword evidence="6" id="KW-0479">Metal-binding</keyword>
<dbReference type="EMBL" id="UINC01050267">
    <property type="protein sequence ID" value="SVB63022.1"/>
    <property type="molecule type" value="Genomic_DNA"/>
</dbReference>
<organism evidence="11">
    <name type="scientific">marine metagenome</name>
    <dbReference type="NCBI Taxonomy" id="408172"/>
    <lineage>
        <taxon>unclassified sequences</taxon>
        <taxon>metagenomes</taxon>
        <taxon>ecological metagenomes</taxon>
    </lineage>
</organism>
<comment type="catalytic activity">
    <reaction evidence="10">
        <text>L-threonyl-[protein] + FAD = FMN-L-threonyl-[protein] + AMP + H(+)</text>
        <dbReference type="Rhea" id="RHEA:36847"/>
        <dbReference type="Rhea" id="RHEA-COMP:11060"/>
        <dbReference type="Rhea" id="RHEA-COMP:11061"/>
        <dbReference type="ChEBI" id="CHEBI:15378"/>
        <dbReference type="ChEBI" id="CHEBI:30013"/>
        <dbReference type="ChEBI" id="CHEBI:57692"/>
        <dbReference type="ChEBI" id="CHEBI:74257"/>
        <dbReference type="ChEBI" id="CHEBI:456215"/>
        <dbReference type="EC" id="2.7.1.180"/>
    </reaction>
</comment>
<accession>A0A382FK69</accession>
<dbReference type="AlphaFoldDB" id="A0A382FK69"/>
<gene>
    <name evidence="11" type="ORF">METZ01_LOCUS215876</name>
</gene>
<keyword evidence="5" id="KW-0808">Transferase</keyword>
<name>A0A382FK69_9ZZZZ</name>
<evidence type="ECO:0000256" key="5">
    <source>
        <dbReference type="ARBA" id="ARBA00022679"/>
    </source>
</evidence>
<keyword evidence="4" id="KW-0285">Flavoprotein</keyword>
<dbReference type="InterPro" id="IPR003374">
    <property type="entry name" value="ApbE-like_sf"/>
</dbReference>
<evidence type="ECO:0000256" key="9">
    <source>
        <dbReference type="ARBA" id="ARBA00031306"/>
    </source>
</evidence>
<comment type="cofactor">
    <cofactor evidence="1">
        <name>Mg(2+)</name>
        <dbReference type="ChEBI" id="CHEBI:18420"/>
    </cofactor>
</comment>
<dbReference type="Gene3D" id="3.10.520.10">
    <property type="entry name" value="ApbE-like domains"/>
    <property type="match status" value="1"/>
</dbReference>
<feature type="non-terminal residue" evidence="11">
    <location>
        <position position="166"/>
    </location>
</feature>
<proteinExistence type="predicted"/>
<evidence type="ECO:0000256" key="1">
    <source>
        <dbReference type="ARBA" id="ARBA00001946"/>
    </source>
</evidence>
<dbReference type="GO" id="GO:0016740">
    <property type="term" value="F:transferase activity"/>
    <property type="evidence" value="ECO:0007669"/>
    <property type="project" value="UniProtKB-KW"/>
</dbReference>
<reference evidence="11" key="1">
    <citation type="submission" date="2018-05" db="EMBL/GenBank/DDBJ databases">
        <authorList>
            <person name="Lanie J.A."/>
            <person name="Ng W.-L."/>
            <person name="Kazmierczak K.M."/>
            <person name="Andrzejewski T.M."/>
            <person name="Davidsen T.M."/>
            <person name="Wayne K.J."/>
            <person name="Tettelin H."/>
            <person name="Glass J.I."/>
            <person name="Rusch D."/>
            <person name="Podicherti R."/>
            <person name="Tsui H.-C.T."/>
            <person name="Winkler M.E."/>
        </authorList>
    </citation>
    <scope>NUCLEOTIDE SEQUENCE</scope>
</reference>
<keyword evidence="7" id="KW-0274">FAD</keyword>
<evidence type="ECO:0000256" key="2">
    <source>
        <dbReference type="ARBA" id="ARBA00011955"/>
    </source>
</evidence>
<dbReference type="Pfam" id="PF02424">
    <property type="entry name" value="ApbE"/>
    <property type="match status" value="1"/>
</dbReference>